<dbReference type="InterPro" id="IPR001610">
    <property type="entry name" value="PAC"/>
</dbReference>
<dbReference type="GO" id="GO:0007165">
    <property type="term" value="P:signal transduction"/>
    <property type="evidence" value="ECO:0007669"/>
    <property type="project" value="InterPro"/>
</dbReference>
<dbReference type="PANTHER" id="PTHR44757:SF2">
    <property type="entry name" value="BIOFILM ARCHITECTURE MAINTENANCE PROTEIN MBAA"/>
    <property type="match status" value="1"/>
</dbReference>
<dbReference type="AlphaFoldDB" id="A0A432YPJ1"/>
<dbReference type="PROSITE" id="PS50885">
    <property type="entry name" value="HAMP"/>
    <property type="match status" value="1"/>
</dbReference>
<keyword evidence="1" id="KW-0812">Transmembrane</keyword>
<feature type="transmembrane region" description="Helical" evidence="1">
    <location>
        <begin position="186"/>
        <end position="206"/>
    </location>
</feature>
<dbReference type="Gene3D" id="3.20.20.450">
    <property type="entry name" value="EAL domain"/>
    <property type="match status" value="1"/>
</dbReference>
<dbReference type="SMART" id="SM00091">
    <property type="entry name" value="PAS"/>
    <property type="match status" value="1"/>
</dbReference>
<evidence type="ECO:0000313" key="7">
    <source>
        <dbReference type="EMBL" id="RUO62947.1"/>
    </source>
</evidence>
<feature type="domain" description="EAL" evidence="4">
    <location>
        <begin position="569"/>
        <end position="818"/>
    </location>
</feature>
<feature type="transmembrane region" description="Helical" evidence="1">
    <location>
        <begin position="20"/>
        <end position="39"/>
    </location>
</feature>
<evidence type="ECO:0000313" key="8">
    <source>
        <dbReference type="Proteomes" id="UP000288259"/>
    </source>
</evidence>
<accession>A0A432YPJ1</accession>
<dbReference type="NCBIfam" id="TIGR00229">
    <property type="entry name" value="sensory_box"/>
    <property type="match status" value="1"/>
</dbReference>
<dbReference type="EMBL" id="PIPY01000002">
    <property type="protein sequence ID" value="RUO62947.1"/>
    <property type="molecule type" value="Genomic_DNA"/>
</dbReference>
<dbReference type="SUPFAM" id="SSF55073">
    <property type="entry name" value="Nucleotide cyclase"/>
    <property type="match status" value="1"/>
</dbReference>
<proteinExistence type="predicted"/>
<dbReference type="CDD" id="cd01948">
    <property type="entry name" value="EAL"/>
    <property type="match status" value="1"/>
</dbReference>
<dbReference type="InterPro" id="IPR052155">
    <property type="entry name" value="Biofilm_reg_signaling"/>
</dbReference>
<dbReference type="CDD" id="cd00130">
    <property type="entry name" value="PAS"/>
    <property type="match status" value="1"/>
</dbReference>
<gene>
    <name evidence="7" type="ORF">CWI71_01585</name>
</gene>
<comment type="caution">
    <text evidence="7">The sequence shown here is derived from an EMBL/GenBank/DDBJ whole genome shotgun (WGS) entry which is preliminary data.</text>
</comment>
<dbReference type="InterPro" id="IPR000014">
    <property type="entry name" value="PAS"/>
</dbReference>
<dbReference type="PROSITE" id="PS50887">
    <property type="entry name" value="GGDEF"/>
    <property type="match status" value="1"/>
</dbReference>
<dbReference type="PROSITE" id="PS50883">
    <property type="entry name" value="EAL"/>
    <property type="match status" value="1"/>
</dbReference>
<evidence type="ECO:0000259" key="2">
    <source>
        <dbReference type="PROSITE" id="PS50112"/>
    </source>
</evidence>
<evidence type="ECO:0000259" key="4">
    <source>
        <dbReference type="PROSITE" id="PS50883"/>
    </source>
</evidence>
<dbReference type="SMART" id="SM00267">
    <property type="entry name" value="GGDEF"/>
    <property type="match status" value="1"/>
</dbReference>
<organism evidence="7 8">
    <name type="scientific">Pseudidiomarina insulisalsae</name>
    <dbReference type="NCBI Taxonomy" id="575789"/>
    <lineage>
        <taxon>Bacteria</taxon>
        <taxon>Pseudomonadati</taxon>
        <taxon>Pseudomonadota</taxon>
        <taxon>Gammaproteobacteria</taxon>
        <taxon>Alteromonadales</taxon>
        <taxon>Idiomarinaceae</taxon>
        <taxon>Pseudidiomarina</taxon>
    </lineage>
</organism>
<keyword evidence="8" id="KW-1185">Reference proteome</keyword>
<feature type="domain" description="PAC" evidence="3">
    <location>
        <begin position="335"/>
        <end position="389"/>
    </location>
</feature>
<reference evidence="8" key="1">
    <citation type="journal article" date="2018" name="Front. Microbiol.">
        <title>Genome-Based Analysis Reveals the Taxonomy and Diversity of the Family Idiomarinaceae.</title>
        <authorList>
            <person name="Liu Y."/>
            <person name="Lai Q."/>
            <person name="Shao Z."/>
        </authorList>
    </citation>
    <scope>NUCLEOTIDE SEQUENCE [LARGE SCALE GENOMIC DNA]</scope>
    <source>
        <strain evidence="8">CVS-6</strain>
    </source>
</reference>
<evidence type="ECO:0008006" key="9">
    <source>
        <dbReference type="Google" id="ProtNLM"/>
    </source>
</evidence>
<feature type="domain" description="HAMP" evidence="5">
    <location>
        <begin position="209"/>
        <end position="263"/>
    </location>
</feature>
<dbReference type="Pfam" id="PF13426">
    <property type="entry name" value="PAS_9"/>
    <property type="match status" value="1"/>
</dbReference>
<protein>
    <recommendedName>
        <fullName evidence="9">GGDEF domain-containing protein</fullName>
    </recommendedName>
</protein>
<dbReference type="InterPro" id="IPR029787">
    <property type="entry name" value="Nucleotide_cyclase"/>
</dbReference>
<dbReference type="Pfam" id="PF00990">
    <property type="entry name" value="GGDEF"/>
    <property type="match status" value="1"/>
</dbReference>
<dbReference type="InterPro" id="IPR043128">
    <property type="entry name" value="Rev_trsase/Diguanyl_cyclase"/>
</dbReference>
<evidence type="ECO:0000256" key="1">
    <source>
        <dbReference type="SAM" id="Phobius"/>
    </source>
</evidence>
<feature type="domain" description="PAS" evidence="2">
    <location>
        <begin position="264"/>
        <end position="310"/>
    </location>
</feature>
<dbReference type="SUPFAM" id="SSF141868">
    <property type="entry name" value="EAL domain-like"/>
    <property type="match status" value="1"/>
</dbReference>
<dbReference type="InterPro" id="IPR000160">
    <property type="entry name" value="GGDEF_dom"/>
</dbReference>
<evidence type="ECO:0000259" key="5">
    <source>
        <dbReference type="PROSITE" id="PS50885"/>
    </source>
</evidence>
<evidence type="ECO:0000259" key="3">
    <source>
        <dbReference type="PROSITE" id="PS50113"/>
    </source>
</evidence>
<dbReference type="PROSITE" id="PS50112">
    <property type="entry name" value="PAS"/>
    <property type="match status" value="1"/>
</dbReference>
<dbReference type="InterPro" id="IPR035919">
    <property type="entry name" value="EAL_sf"/>
</dbReference>
<dbReference type="InterPro" id="IPR000700">
    <property type="entry name" value="PAS-assoc_C"/>
</dbReference>
<dbReference type="InterPro" id="IPR001633">
    <property type="entry name" value="EAL_dom"/>
</dbReference>
<dbReference type="NCBIfam" id="TIGR00254">
    <property type="entry name" value="GGDEF"/>
    <property type="match status" value="1"/>
</dbReference>
<dbReference type="SMART" id="SM00086">
    <property type="entry name" value="PAC"/>
    <property type="match status" value="1"/>
</dbReference>
<name>A0A432YPJ1_9GAMM</name>
<dbReference type="GO" id="GO:0016020">
    <property type="term" value="C:membrane"/>
    <property type="evidence" value="ECO:0007669"/>
    <property type="project" value="InterPro"/>
</dbReference>
<dbReference type="Pfam" id="PF00563">
    <property type="entry name" value="EAL"/>
    <property type="match status" value="1"/>
</dbReference>
<dbReference type="PANTHER" id="PTHR44757">
    <property type="entry name" value="DIGUANYLATE CYCLASE DGCP"/>
    <property type="match status" value="1"/>
</dbReference>
<dbReference type="InterPro" id="IPR003660">
    <property type="entry name" value="HAMP_dom"/>
</dbReference>
<dbReference type="Gene3D" id="3.30.450.20">
    <property type="entry name" value="PAS domain"/>
    <property type="match status" value="1"/>
</dbReference>
<dbReference type="InterPro" id="IPR035965">
    <property type="entry name" value="PAS-like_dom_sf"/>
</dbReference>
<keyword evidence="1" id="KW-0472">Membrane</keyword>
<dbReference type="OrthoDB" id="9816034at2"/>
<sequence>MRGRLMRRLAWWQRLSVQITIPILVAVVLLLAGLSYFMLEAQQRAALRSAELELRSSLSAAQGSLNRMYSNDRTQLIPELLSEIHVHPRVNNAAIIQPDKELVAVYEPKLMTGALPDFVSELESATLERVSQTGQTLIEFHPQHKHIVALVPIIESHQINRQARRNMLIVEYLHDPQFYQWAAIPWLPLTLLAFLFVVVGFVLWWLSQRNIAHPARQLADAVTEFGQDGRLTASKLPVRVPNEFGVLAQTLLLAARERRQREAKLRQLSAAVEQANENIMITDLKGNIEYVNPAFEETTGYQLDEIKGRNPRFLASGRTPAEEYQQLWQSLLRGETWQGELYNQTKDGVEYREWATISPLRDEHGRVTHYLASKLNITERVEAEAQIEYLAYNDVLTGLPNRTSCTRHLERLLSAVETGQHGAVILFDLDGLQRINDVRGFQFGDAILQTVANRLRNLVANEKDGFVGNLGGDLFGVILAPQPKTTRALLEDTQVLVKLILSEINQGIMVNDEHVSVTASAGIVIYPENSESAEAIIRHAETAVHTAKDAGGNQTAVYDVAFSHELEKRYDIERELRTALNEGGLELYLQPKMSTAAELVGVEVLIRWNHPERGLVSPAEFIPVAEQTDLIVDLGKWIVRHALAELKRLPEPITLAINISPRQFRKYDFVYFIERELQSSSVDASRLVLEVTENLFVEDVKDIVSKMTALQQTGVQFSIDDFGTGYSSLSYLQKLPIQELKIDKSFVQAISNSEQRAIVDSVIAIAKNLKLRIVAEGVETQAQADYLAERDPEIVLQGYLYEKPLPVKVFQSKYLQGD</sequence>
<feature type="domain" description="GGDEF" evidence="6">
    <location>
        <begin position="420"/>
        <end position="560"/>
    </location>
</feature>
<evidence type="ECO:0000259" key="6">
    <source>
        <dbReference type="PROSITE" id="PS50887"/>
    </source>
</evidence>
<dbReference type="SUPFAM" id="SSF55785">
    <property type="entry name" value="PYP-like sensor domain (PAS domain)"/>
    <property type="match status" value="1"/>
</dbReference>
<dbReference type="PROSITE" id="PS50113">
    <property type="entry name" value="PAC"/>
    <property type="match status" value="1"/>
</dbReference>
<dbReference type="Proteomes" id="UP000288259">
    <property type="component" value="Unassembled WGS sequence"/>
</dbReference>
<keyword evidence="1" id="KW-1133">Transmembrane helix</keyword>
<dbReference type="Gene3D" id="3.30.70.270">
    <property type="match status" value="1"/>
</dbReference>
<dbReference type="CDD" id="cd01949">
    <property type="entry name" value="GGDEF"/>
    <property type="match status" value="1"/>
</dbReference>
<dbReference type="SMART" id="SM00052">
    <property type="entry name" value="EAL"/>
    <property type="match status" value="1"/>
</dbReference>